<dbReference type="HAMAP" id="MF_00753">
    <property type="entry name" value="Glycerol3P_GlpB"/>
    <property type="match status" value="1"/>
</dbReference>
<dbReference type="NCBIfam" id="TIGR03378">
    <property type="entry name" value="glycerol3P_GlpB"/>
    <property type="match status" value="1"/>
</dbReference>
<evidence type="ECO:0000259" key="5">
    <source>
        <dbReference type="Pfam" id="PF00890"/>
    </source>
</evidence>
<evidence type="ECO:0000313" key="6">
    <source>
        <dbReference type="EMBL" id="MDX6032344.1"/>
    </source>
</evidence>
<dbReference type="NCBIfam" id="NF003718">
    <property type="entry name" value="PRK05329.1-1"/>
    <property type="match status" value="1"/>
</dbReference>
<gene>
    <name evidence="4 6" type="primary">glpB</name>
    <name evidence="6" type="ORF">SIL20_12585</name>
</gene>
<comment type="subunit">
    <text evidence="4">Composed of a catalytic GlpA/B dimer and of membrane bound GlpC.</text>
</comment>
<keyword evidence="3 4" id="KW-0560">Oxidoreductase</keyword>
<feature type="domain" description="FAD-dependent oxidoreductase 2 FAD-binding" evidence="5">
    <location>
        <begin position="4"/>
        <end position="395"/>
    </location>
</feature>
<dbReference type="NCBIfam" id="NF003720">
    <property type="entry name" value="PRK05329.1-3"/>
    <property type="match status" value="1"/>
</dbReference>
<keyword evidence="1 4" id="KW-0285">Flavoprotein</keyword>
<dbReference type="GO" id="GO:0019563">
    <property type="term" value="P:glycerol catabolic process"/>
    <property type="evidence" value="ECO:0007669"/>
    <property type="project" value="UniProtKB-UniRule"/>
</dbReference>
<sequence>MKFDTVIIGGGLAGLLCGLSLTRQGLRPAIISRGQSGLHFSSGSLDLLAHAAQQTLAEALDTLSAEEPIHPYSLLGKSAVLDYARQTETLLAECGIALLGQVDQPHRRITPIGTLRQAWLTPPDIALAPQQGERIAVVGISGFIDFQPHLVAASLRQTGVNVEALEIALPQLDVLRDNASEFRSVNLARMLDDGEQWRSLHAALLQLASEYDRLLLPACFGLQDNGLWHWLNETLPCPVALLPTLPPSVPGIRLHTLLQRQFAKNGGVWLAGDAVTDIIHDGQNISAISTRNHGDVPLRTRFAVLASGSFFSNGLIASREGVFEPLLGLDVLQSAPRESWTRRDFFEPQPWQRFGVQTDTSLRALRDGKRFDNLFAIGGVLGGFDGITQGCAGGVSAVTALHVARQIAELAGGQP</sequence>
<protein>
    <recommendedName>
        <fullName evidence="4">Anaerobic glycerol-3-phosphate dehydrogenase subunit B</fullName>
        <shortName evidence="4">Anaerobic G-3-P dehydrogenase subunit B</shortName>
        <shortName evidence="4">Anaerobic G3Pdhase B</shortName>
        <ecNumber evidence="4">1.1.5.3</ecNumber>
    </recommendedName>
</protein>
<comment type="catalytic activity">
    <reaction evidence="4">
        <text>a quinone + sn-glycerol 3-phosphate = dihydroxyacetone phosphate + a quinol</text>
        <dbReference type="Rhea" id="RHEA:18977"/>
        <dbReference type="ChEBI" id="CHEBI:24646"/>
        <dbReference type="ChEBI" id="CHEBI:57597"/>
        <dbReference type="ChEBI" id="CHEBI:57642"/>
        <dbReference type="ChEBI" id="CHEBI:132124"/>
        <dbReference type="EC" id="1.1.5.3"/>
    </reaction>
</comment>
<name>A0AAJ2S1X0_9ENTR</name>
<dbReference type="InterPro" id="IPR009158">
    <property type="entry name" value="G3P_DH_GlpB_su"/>
</dbReference>
<proteinExistence type="inferred from homology"/>
<evidence type="ECO:0000256" key="2">
    <source>
        <dbReference type="ARBA" id="ARBA00022643"/>
    </source>
</evidence>
<dbReference type="AlphaFoldDB" id="A0AAJ2S1X0"/>
<dbReference type="SUPFAM" id="SSF51905">
    <property type="entry name" value="FAD/NAD(P)-binding domain"/>
    <property type="match status" value="1"/>
</dbReference>
<dbReference type="GO" id="GO:0009331">
    <property type="term" value="C:glycerol-3-phosphate dehydrogenase (FAD) complex"/>
    <property type="evidence" value="ECO:0007669"/>
    <property type="project" value="InterPro"/>
</dbReference>
<dbReference type="Gene3D" id="3.50.50.60">
    <property type="entry name" value="FAD/NAD(P)-binding domain"/>
    <property type="match status" value="1"/>
</dbReference>
<dbReference type="EC" id="1.1.5.3" evidence="4"/>
<evidence type="ECO:0000256" key="4">
    <source>
        <dbReference type="HAMAP-Rule" id="MF_00753"/>
    </source>
</evidence>
<dbReference type="NCBIfam" id="NF003719">
    <property type="entry name" value="PRK05329.1-2"/>
    <property type="match status" value="1"/>
</dbReference>
<reference evidence="6" key="1">
    <citation type="submission" date="2023-11" db="EMBL/GenBank/DDBJ databases">
        <title>Scandinavium wanjuensis sp. nov., isolated from lettuce South Korea.</title>
        <authorList>
            <person name="Park J."/>
            <person name="Park S."/>
            <person name="Oh K.K."/>
            <person name="Cho G.S."/>
            <person name="Franz C.M.A.P."/>
        </authorList>
    </citation>
    <scope>NUCLEOTIDE SEQUENCE</scope>
    <source>
        <strain evidence="6">V105_12</strain>
    </source>
</reference>
<comment type="similarity">
    <text evidence="4">Belongs to the anaerobic G-3-P dehydrogenase subunit B family.</text>
</comment>
<keyword evidence="2 4" id="KW-0288">FMN</keyword>
<dbReference type="InterPro" id="IPR003953">
    <property type="entry name" value="FAD-dep_OxRdtase_2_FAD-bd"/>
</dbReference>
<accession>A0AAJ2S1X0</accession>
<evidence type="ECO:0000256" key="1">
    <source>
        <dbReference type="ARBA" id="ARBA00022630"/>
    </source>
</evidence>
<dbReference type="GO" id="GO:0004368">
    <property type="term" value="F:glycerol-3-phosphate dehydrogenase (quinone) activity"/>
    <property type="evidence" value="ECO:0007669"/>
    <property type="project" value="UniProtKB-UniRule"/>
</dbReference>
<evidence type="ECO:0000313" key="7">
    <source>
        <dbReference type="Proteomes" id="UP001282336"/>
    </source>
</evidence>
<dbReference type="PRINTS" id="PR00420">
    <property type="entry name" value="RNGMNOXGNASE"/>
</dbReference>
<comment type="pathway">
    <text evidence="4">Polyol metabolism; glycerol degradation via glycerol kinase pathway; glycerone phosphate from sn-glycerol 3-phosphate (anaerobic route): step 1/1.</text>
</comment>
<comment type="caution">
    <text evidence="6">The sequence shown here is derived from an EMBL/GenBank/DDBJ whole genome shotgun (WGS) entry which is preliminary data.</text>
</comment>
<comment type="cofactor">
    <cofactor evidence="4">
        <name>FMN</name>
        <dbReference type="ChEBI" id="CHEBI:58210"/>
    </cofactor>
</comment>
<dbReference type="RefSeq" id="WP_319629012.1">
    <property type="nucleotide sequence ID" value="NZ_JAWXRB010000044.1"/>
</dbReference>
<organism evidence="6 7">
    <name type="scientific">Scandinavium lactucae</name>
    <dbReference type="NCBI Taxonomy" id="3095028"/>
    <lineage>
        <taxon>Bacteria</taxon>
        <taxon>Pseudomonadati</taxon>
        <taxon>Pseudomonadota</taxon>
        <taxon>Gammaproteobacteria</taxon>
        <taxon>Enterobacterales</taxon>
        <taxon>Enterobacteriaceae</taxon>
        <taxon>Scandinavium</taxon>
    </lineage>
</organism>
<dbReference type="EMBL" id="JAWXRC010000026">
    <property type="protein sequence ID" value="MDX6032344.1"/>
    <property type="molecule type" value="Genomic_DNA"/>
</dbReference>
<dbReference type="Proteomes" id="UP001282336">
    <property type="component" value="Unassembled WGS sequence"/>
</dbReference>
<dbReference type="InterPro" id="IPR036188">
    <property type="entry name" value="FAD/NAD-bd_sf"/>
</dbReference>
<dbReference type="Pfam" id="PF00890">
    <property type="entry name" value="FAD_binding_2"/>
    <property type="match status" value="1"/>
</dbReference>
<evidence type="ECO:0000256" key="3">
    <source>
        <dbReference type="ARBA" id="ARBA00023002"/>
    </source>
</evidence>
<comment type="function">
    <text evidence="4">Conversion of glycerol 3-phosphate to dihydroxyacetone. Uses fumarate or nitrate as electron acceptor.</text>
</comment>
<dbReference type="PIRSF" id="PIRSF000141">
    <property type="entry name" value="Anaerobic_G3P_dh"/>
    <property type="match status" value="1"/>
</dbReference>